<gene>
    <name evidence="1" type="ORF">EJB05_52005</name>
</gene>
<feature type="non-terminal residue" evidence="1">
    <location>
        <position position="1"/>
    </location>
</feature>
<keyword evidence="2" id="KW-1185">Reference proteome</keyword>
<organism evidence="1 2">
    <name type="scientific">Eragrostis curvula</name>
    <name type="common">weeping love grass</name>
    <dbReference type="NCBI Taxonomy" id="38414"/>
    <lineage>
        <taxon>Eukaryota</taxon>
        <taxon>Viridiplantae</taxon>
        <taxon>Streptophyta</taxon>
        <taxon>Embryophyta</taxon>
        <taxon>Tracheophyta</taxon>
        <taxon>Spermatophyta</taxon>
        <taxon>Magnoliopsida</taxon>
        <taxon>Liliopsida</taxon>
        <taxon>Poales</taxon>
        <taxon>Poaceae</taxon>
        <taxon>PACMAD clade</taxon>
        <taxon>Chloridoideae</taxon>
        <taxon>Eragrostideae</taxon>
        <taxon>Eragrostidinae</taxon>
        <taxon>Eragrostis</taxon>
    </lineage>
</organism>
<dbReference type="Gramene" id="TVU02498">
    <property type="protein sequence ID" value="TVU02498"/>
    <property type="gene ID" value="EJB05_52005"/>
</dbReference>
<comment type="caution">
    <text evidence="1">The sequence shown here is derived from an EMBL/GenBank/DDBJ whole genome shotgun (WGS) entry which is preliminary data.</text>
</comment>
<name>A0A5J9SU38_9POAL</name>
<dbReference type="EMBL" id="RWGY01000318">
    <property type="protein sequence ID" value="TVU02498.1"/>
    <property type="molecule type" value="Genomic_DNA"/>
</dbReference>
<evidence type="ECO:0000313" key="1">
    <source>
        <dbReference type="EMBL" id="TVU02498.1"/>
    </source>
</evidence>
<dbReference type="AlphaFoldDB" id="A0A5J9SU38"/>
<proteinExistence type="predicted"/>
<dbReference type="Proteomes" id="UP000324897">
    <property type="component" value="Unassembled WGS sequence"/>
</dbReference>
<reference evidence="1 2" key="1">
    <citation type="journal article" date="2019" name="Sci. Rep.">
        <title>A high-quality genome of Eragrostis curvula grass provides insights into Poaceae evolution and supports new strategies to enhance forage quality.</title>
        <authorList>
            <person name="Carballo J."/>
            <person name="Santos B.A.C.M."/>
            <person name="Zappacosta D."/>
            <person name="Garbus I."/>
            <person name="Selva J.P."/>
            <person name="Gallo C.A."/>
            <person name="Diaz A."/>
            <person name="Albertini E."/>
            <person name="Caccamo M."/>
            <person name="Echenique V."/>
        </authorList>
    </citation>
    <scope>NUCLEOTIDE SEQUENCE [LARGE SCALE GENOMIC DNA]</scope>
    <source>
        <strain evidence="2">cv. Victoria</strain>
        <tissue evidence="1">Leaf</tissue>
    </source>
</reference>
<evidence type="ECO:0000313" key="2">
    <source>
        <dbReference type="Proteomes" id="UP000324897"/>
    </source>
</evidence>
<protein>
    <submittedName>
        <fullName evidence="1">Uncharacterized protein</fullName>
    </submittedName>
</protein>
<sequence>MCEVGDCEVHGGSSEIHGVLRPPRTAPLPNGGNFFCTSRSTATEATRSTSSSIPCSVMFDPAIHTTDQMGLKFPGRNRDAIFLLQYDICMDSKG</sequence>
<accession>A0A5J9SU38</accession>